<evidence type="ECO:0000256" key="1">
    <source>
        <dbReference type="SAM" id="MobiDB-lite"/>
    </source>
</evidence>
<sequence>MLDLFTSFSSLSSSSDGEEMDFLTSNKSGMGAGTGLSSDDPIYIDFGLDGISDRMTLPSVGGEISILQTINIVDQITREKEREKREEGKGEERREKEREVLKEEASSTWWSIITPHHAAPATSFPSSAFSFTSPLSAPSTTSNPSTAPFIRLPPECSVFKKAQRHTLSLPEPIWMHKVLESSYLIPQEKD</sequence>
<dbReference type="OrthoDB" id="6159439at2759"/>
<feature type="compositionally biased region" description="Low complexity" evidence="1">
    <location>
        <begin position="1"/>
        <end position="15"/>
    </location>
</feature>
<comment type="caution">
    <text evidence="2">The sequence shown here is derived from an EMBL/GenBank/DDBJ whole genome shotgun (WGS) entry which is preliminary data.</text>
</comment>
<name>A0A9P5P7F9_9AGAR</name>
<feature type="region of interest" description="Disordered" evidence="1">
    <location>
        <begin position="78"/>
        <end position="100"/>
    </location>
</feature>
<protein>
    <submittedName>
        <fullName evidence="2">Uncharacterized protein</fullName>
    </submittedName>
</protein>
<gene>
    <name evidence="2" type="ORF">BDP27DRAFT_1435233</name>
</gene>
<dbReference type="Proteomes" id="UP000772434">
    <property type="component" value="Unassembled WGS sequence"/>
</dbReference>
<organism evidence="2 3">
    <name type="scientific">Rhodocollybia butyracea</name>
    <dbReference type="NCBI Taxonomy" id="206335"/>
    <lineage>
        <taxon>Eukaryota</taxon>
        <taxon>Fungi</taxon>
        <taxon>Dikarya</taxon>
        <taxon>Basidiomycota</taxon>
        <taxon>Agaricomycotina</taxon>
        <taxon>Agaricomycetes</taxon>
        <taxon>Agaricomycetidae</taxon>
        <taxon>Agaricales</taxon>
        <taxon>Marasmiineae</taxon>
        <taxon>Omphalotaceae</taxon>
        <taxon>Rhodocollybia</taxon>
    </lineage>
</organism>
<feature type="region of interest" description="Disordered" evidence="1">
    <location>
        <begin position="1"/>
        <end position="20"/>
    </location>
</feature>
<accession>A0A9P5P7F9</accession>
<evidence type="ECO:0000313" key="2">
    <source>
        <dbReference type="EMBL" id="KAF9039577.1"/>
    </source>
</evidence>
<reference evidence="2" key="1">
    <citation type="submission" date="2020-11" db="EMBL/GenBank/DDBJ databases">
        <authorList>
            <consortium name="DOE Joint Genome Institute"/>
            <person name="Ahrendt S."/>
            <person name="Riley R."/>
            <person name="Andreopoulos W."/>
            <person name="Labutti K."/>
            <person name="Pangilinan J."/>
            <person name="Ruiz-Duenas F.J."/>
            <person name="Barrasa J.M."/>
            <person name="Sanchez-Garcia M."/>
            <person name="Camarero S."/>
            <person name="Miyauchi S."/>
            <person name="Serrano A."/>
            <person name="Linde D."/>
            <person name="Babiker R."/>
            <person name="Drula E."/>
            <person name="Ayuso-Fernandez I."/>
            <person name="Pacheco R."/>
            <person name="Padilla G."/>
            <person name="Ferreira P."/>
            <person name="Barriuso J."/>
            <person name="Kellner H."/>
            <person name="Castanera R."/>
            <person name="Alfaro M."/>
            <person name="Ramirez L."/>
            <person name="Pisabarro A.G."/>
            <person name="Kuo A."/>
            <person name="Tritt A."/>
            <person name="Lipzen A."/>
            <person name="He G."/>
            <person name="Yan M."/>
            <person name="Ng V."/>
            <person name="Cullen D."/>
            <person name="Martin F."/>
            <person name="Rosso M.-N."/>
            <person name="Henrissat B."/>
            <person name="Hibbett D."/>
            <person name="Martinez A.T."/>
            <person name="Grigoriev I.V."/>
        </authorList>
    </citation>
    <scope>NUCLEOTIDE SEQUENCE</scope>
    <source>
        <strain evidence="2">AH 40177</strain>
    </source>
</reference>
<proteinExistence type="predicted"/>
<evidence type="ECO:0000313" key="3">
    <source>
        <dbReference type="Proteomes" id="UP000772434"/>
    </source>
</evidence>
<dbReference type="AlphaFoldDB" id="A0A9P5P7F9"/>
<dbReference type="EMBL" id="JADNRY010000567">
    <property type="protein sequence ID" value="KAF9039577.1"/>
    <property type="molecule type" value="Genomic_DNA"/>
</dbReference>
<keyword evidence="3" id="KW-1185">Reference proteome</keyword>